<sequence>MDIWRTYDETILDFEHCAICTHRSNITGDCVGQKLALKWQEANSACLPSSTTANCDKTYTYTHNIQTYQTETHPVITTSYLPTNTFATLQSPHTSNISLSQNQTHVM</sequence>
<evidence type="ECO:0000313" key="2">
    <source>
        <dbReference type="Proteomes" id="UP000735302"/>
    </source>
</evidence>
<dbReference type="AlphaFoldDB" id="A0AAV4BFI7"/>
<dbReference type="Proteomes" id="UP000735302">
    <property type="component" value="Unassembled WGS sequence"/>
</dbReference>
<dbReference type="EMBL" id="BLXT01005065">
    <property type="protein sequence ID" value="GFO19315.1"/>
    <property type="molecule type" value="Genomic_DNA"/>
</dbReference>
<evidence type="ECO:0000313" key="1">
    <source>
        <dbReference type="EMBL" id="GFO19315.1"/>
    </source>
</evidence>
<accession>A0AAV4BFI7</accession>
<comment type="caution">
    <text evidence="1">The sequence shown here is derived from an EMBL/GenBank/DDBJ whole genome shotgun (WGS) entry which is preliminary data.</text>
</comment>
<reference evidence="1 2" key="1">
    <citation type="journal article" date="2021" name="Elife">
        <title>Chloroplast acquisition without the gene transfer in kleptoplastic sea slugs, Plakobranchus ocellatus.</title>
        <authorList>
            <person name="Maeda T."/>
            <person name="Takahashi S."/>
            <person name="Yoshida T."/>
            <person name="Shimamura S."/>
            <person name="Takaki Y."/>
            <person name="Nagai Y."/>
            <person name="Toyoda A."/>
            <person name="Suzuki Y."/>
            <person name="Arimoto A."/>
            <person name="Ishii H."/>
            <person name="Satoh N."/>
            <person name="Nishiyama T."/>
            <person name="Hasebe M."/>
            <person name="Maruyama T."/>
            <person name="Minagawa J."/>
            <person name="Obokata J."/>
            <person name="Shigenobu S."/>
        </authorList>
    </citation>
    <scope>NUCLEOTIDE SEQUENCE [LARGE SCALE GENOMIC DNA]</scope>
</reference>
<keyword evidence="2" id="KW-1185">Reference proteome</keyword>
<name>A0AAV4BFI7_9GAST</name>
<gene>
    <name evidence="1" type="ORF">PoB_004582000</name>
</gene>
<organism evidence="1 2">
    <name type="scientific">Plakobranchus ocellatus</name>
    <dbReference type="NCBI Taxonomy" id="259542"/>
    <lineage>
        <taxon>Eukaryota</taxon>
        <taxon>Metazoa</taxon>
        <taxon>Spiralia</taxon>
        <taxon>Lophotrochozoa</taxon>
        <taxon>Mollusca</taxon>
        <taxon>Gastropoda</taxon>
        <taxon>Heterobranchia</taxon>
        <taxon>Euthyneura</taxon>
        <taxon>Panpulmonata</taxon>
        <taxon>Sacoglossa</taxon>
        <taxon>Placobranchoidea</taxon>
        <taxon>Plakobranchidae</taxon>
        <taxon>Plakobranchus</taxon>
    </lineage>
</organism>
<protein>
    <submittedName>
        <fullName evidence="1">Uncharacterized protein</fullName>
    </submittedName>
</protein>
<proteinExistence type="predicted"/>